<evidence type="ECO:0000256" key="1">
    <source>
        <dbReference type="ARBA" id="ARBA00023015"/>
    </source>
</evidence>
<evidence type="ECO:0000256" key="2">
    <source>
        <dbReference type="ARBA" id="ARBA00023125"/>
    </source>
</evidence>
<reference evidence="6 7" key="1">
    <citation type="submission" date="2019-08" db="EMBL/GenBank/DDBJ databases">
        <title>Bacterial whole genome sequence for Glaciihabitans sp. CHu50b-6-2.</title>
        <authorList>
            <person name="Jin L."/>
        </authorList>
    </citation>
    <scope>NUCLEOTIDE SEQUENCE [LARGE SCALE GENOMIC DNA]</scope>
    <source>
        <strain evidence="6 7">CHu50b-6-2</strain>
    </source>
</reference>
<dbReference type="PANTHER" id="PTHR30136:SF24">
    <property type="entry name" value="HTH-TYPE TRANSCRIPTIONAL REPRESSOR ALLR"/>
    <property type="match status" value="1"/>
</dbReference>
<protein>
    <submittedName>
        <fullName evidence="6">IclR family transcriptional regulator</fullName>
    </submittedName>
</protein>
<dbReference type="RefSeq" id="WP_147785067.1">
    <property type="nucleotide sequence ID" value="NZ_VRMG01000015.1"/>
</dbReference>
<feature type="domain" description="HTH iclR-type" evidence="4">
    <location>
        <begin position="10"/>
        <end position="71"/>
    </location>
</feature>
<keyword evidence="3" id="KW-0804">Transcription</keyword>
<dbReference type="InterPro" id="IPR029016">
    <property type="entry name" value="GAF-like_dom_sf"/>
</dbReference>
<dbReference type="InterPro" id="IPR050707">
    <property type="entry name" value="HTH_MetabolicPath_Reg"/>
</dbReference>
<evidence type="ECO:0000313" key="7">
    <source>
        <dbReference type="Proteomes" id="UP000321379"/>
    </source>
</evidence>
<dbReference type="Pfam" id="PF01614">
    <property type="entry name" value="IclR_C"/>
    <property type="match status" value="1"/>
</dbReference>
<dbReference type="SMART" id="SM00346">
    <property type="entry name" value="HTH_ICLR"/>
    <property type="match status" value="1"/>
</dbReference>
<evidence type="ECO:0000259" key="5">
    <source>
        <dbReference type="PROSITE" id="PS51078"/>
    </source>
</evidence>
<dbReference type="InterPro" id="IPR036388">
    <property type="entry name" value="WH-like_DNA-bd_sf"/>
</dbReference>
<dbReference type="PANTHER" id="PTHR30136">
    <property type="entry name" value="HELIX-TURN-HELIX TRANSCRIPTIONAL REGULATOR, ICLR FAMILY"/>
    <property type="match status" value="1"/>
</dbReference>
<dbReference type="GO" id="GO:0003700">
    <property type="term" value="F:DNA-binding transcription factor activity"/>
    <property type="evidence" value="ECO:0007669"/>
    <property type="project" value="TreeGrafter"/>
</dbReference>
<dbReference type="InterPro" id="IPR036390">
    <property type="entry name" value="WH_DNA-bd_sf"/>
</dbReference>
<proteinExistence type="predicted"/>
<accession>A0A5C8ULM2</accession>
<dbReference type="Gene3D" id="1.10.10.10">
    <property type="entry name" value="Winged helix-like DNA-binding domain superfamily/Winged helix DNA-binding domain"/>
    <property type="match status" value="1"/>
</dbReference>
<evidence type="ECO:0000313" key="6">
    <source>
        <dbReference type="EMBL" id="TXN28353.1"/>
    </source>
</evidence>
<comment type="caution">
    <text evidence="6">The sequence shown here is derived from an EMBL/GenBank/DDBJ whole genome shotgun (WGS) entry which is preliminary data.</text>
</comment>
<dbReference type="SUPFAM" id="SSF46785">
    <property type="entry name" value="Winged helix' DNA-binding domain"/>
    <property type="match status" value="1"/>
</dbReference>
<keyword evidence="1" id="KW-0805">Transcription regulation</keyword>
<dbReference type="EMBL" id="VRMG01000015">
    <property type="protein sequence ID" value="TXN28353.1"/>
    <property type="molecule type" value="Genomic_DNA"/>
</dbReference>
<dbReference type="InterPro" id="IPR005471">
    <property type="entry name" value="Tscrpt_reg_IclR_N"/>
</dbReference>
<feature type="domain" description="IclR-ED" evidence="5">
    <location>
        <begin position="72"/>
        <end position="250"/>
    </location>
</feature>
<dbReference type="GO" id="GO:0003677">
    <property type="term" value="F:DNA binding"/>
    <property type="evidence" value="ECO:0007669"/>
    <property type="project" value="UniProtKB-KW"/>
</dbReference>
<dbReference type="GO" id="GO:0045892">
    <property type="term" value="P:negative regulation of DNA-templated transcription"/>
    <property type="evidence" value="ECO:0007669"/>
    <property type="project" value="TreeGrafter"/>
</dbReference>
<dbReference type="PROSITE" id="PS51077">
    <property type="entry name" value="HTH_ICLR"/>
    <property type="match status" value="1"/>
</dbReference>
<organism evidence="6 7">
    <name type="scientific">Lacisediminihabitans profunda</name>
    <dbReference type="NCBI Taxonomy" id="2594790"/>
    <lineage>
        <taxon>Bacteria</taxon>
        <taxon>Bacillati</taxon>
        <taxon>Actinomycetota</taxon>
        <taxon>Actinomycetes</taxon>
        <taxon>Micrococcales</taxon>
        <taxon>Microbacteriaceae</taxon>
        <taxon>Lacisediminihabitans</taxon>
    </lineage>
</organism>
<keyword evidence="2" id="KW-0238">DNA-binding</keyword>
<evidence type="ECO:0000256" key="3">
    <source>
        <dbReference type="ARBA" id="ARBA00023163"/>
    </source>
</evidence>
<dbReference type="Pfam" id="PF09339">
    <property type="entry name" value="HTH_IclR"/>
    <property type="match status" value="1"/>
</dbReference>
<dbReference type="AlphaFoldDB" id="A0A5C8ULM2"/>
<dbReference type="Gene3D" id="3.30.450.40">
    <property type="match status" value="1"/>
</dbReference>
<keyword evidence="7" id="KW-1185">Reference proteome</keyword>
<evidence type="ECO:0000259" key="4">
    <source>
        <dbReference type="PROSITE" id="PS51077"/>
    </source>
</evidence>
<dbReference type="SUPFAM" id="SSF55781">
    <property type="entry name" value="GAF domain-like"/>
    <property type="match status" value="1"/>
</dbReference>
<dbReference type="PROSITE" id="PS51078">
    <property type="entry name" value="ICLR_ED"/>
    <property type="match status" value="1"/>
</dbReference>
<gene>
    <name evidence="6" type="ORF">FVP33_17965</name>
</gene>
<sequence length="268" mass="28565">MSGNSAEPGRTTTSRVLAILGAFSPAARSLSLSELSQNSGLPIPTAHRLTTELVTWGALEKTETGRYRIGMRIWEIGSLAPTQQGLRTVALPYMQDLYEATHENVQLAVREGNRVVYVDAISGHRSVGTETRVGGNLPLHVTAVGKIVLAYSEPQLLSSTLAAGLTSYTRFTITESHLLAEAIQQIRAEQLAYSREELTFGVCAVAAPVLANDGSLIAALAIVGRSSMNITALAPALRTAALGIGRRMTALPAAWRRSPTTQLAAQFD</sequence>
<dbReference type="Proteomes" id="UP000321379">
    <property type="component" value="Unassembled WGS sequence"/>
</dbReference>
<dbReference type="InterPro" id="IPR014757">
    <property type="entry name" value="Tscrpt_reg_IclR_C"/>
</dbReference>
<name>A0A5C8ULM2_9MICO</name>